<proteinExistence type="predicted"/>
<feature type="region of interest" description="Disordered" evidence="1">
    <location>
        <begin position="183"/>
        <end position="297"/>
    </location>
</feature>
<feature type="compositionally biased region" description="Polar residues" evidence="1">
    <location>
        <begin position="215"/>
        <end position="297"/>
    </location>
</feature>
<evidence type="ECO:0000256" key="2">
    <source>
        <dbReference type="SAM" id="Phobius"/>
    </source>
</evidence>
<feature type="transmembrane region" description="Helical" evidence="2">
    <location>
        <begin position="20"/>
        <end position="41"/>
    </location>
</feature>
<dbReference type="Proteomes" id="UP000469890">
    <property type="component" value="Unassembled WGS sequence"/>
</dbReference>
<keyword evidence="2" id="KW-0472">Membrane</keyword>
<name>A0A8H4F7W4_MUCCL</name>
<feature type="transmembrane region" description="Helical" evidence="2">
    <location>
        <begin position="98"/>
        <end position="122"/>
    </location>
</feature>
<evidence type="ECO:0000313" key="4">
    <source>
        <dbReference type="Proteomes" id="UP000469890"/>
    </source>
</evidence>
<accession>A0A8H4F7W4</accession>
<organism evidence="3 4">
    <name type="scientific">Mucor circinelloides f. lusitanicus</name>
    <name type="common">Mucor racemosus var. lusitanicus</name>
    <dbReference type="NCBI Taxonomy" id="29924"/>
    <lineage>
        <taxon>Eukaryota</taxon>
        <taxon>Fungi</taxon>
        <taxon>Fungi incertae sedis</taxon>
        <taxon>Mucoromycota</taxon>
        <taxon>Mucoromycotina</taxon>
        <taxon>Mucoromycetes</taxon>
        <taxon>Mucorales</taxon>
        <taxon>Mucorineae</taxon>
        <taxon>Mucoraceae</taxon>
        <taxon>Mucor</taxon>
    </lineage>
</organism>
<dbReference type="EMBL" id="JAAECE010000001">
    <property type="protein sequence ID" value="KAF1806658.1"/>
    <property type="molecule type" value="Genomic_DNA"/>
</dbReference>
<sequence length="297" mass="32031">MPLLFINSGFPCFKPNIMSVFNALYTARLILVLELIVQTIVITTEAISNARYKKFPATATMVGYTGQSLLVIIVAIIQISVTALVARNLRYVLYNSPWKVSGACIIFSVASISFRTLTSWFIQDPGSAYYIVTYNITSISILVGLALWMPFVFCKSDKYYTPPSSTTSGANVNARSRIVTTNGSGRAPLYRPNNEERDDELPSYYEMIPPPAYKTKSNTTANASGDDSTSQNEADAADTNNVGSSSQINELAVATPQSNEGAATSSQTNEEATTATPLINEPAASTATNTHTPNTAV</sequence>
<protein>
    <submittedName>
        <fullName evidence="3">Uncharacterized protein</fullName>
    </submittedName>
</protein>
<keyword evidence="2" id="KW-0812">Transmembrane</keyword>
<keyword evidence="2" id="KW-1133">Transmembrane helix</keyword>
<evidence type="ECO:0000256" key="1">
    <source>
        <dbReference type="SAM" id="MobiDB-lite"/>
    </source>
</evidence>
<comment type="caution">
    <text evidence="3">The sequence shown here is derived from an EMBL/GenBank/DDBJ whole genome shotgun (WGS) entry which is preliminary data.</text>
</comment>
<reference evidence="3 4" key="1">
    <citation type="submission" date="2019-09" db="EMBL/GenBank/DDBJ databases">
        <authorList>
            <consortium name="DOE Joint Genome Institute"/>
            <person name="Mondo S.J."/>
            <person name="Navarro-Mendoza M.I."/>
            <person name="Perez-Arques C."/>
            <person name="Panchal S."/>
            <person name="Nicolas F.E."/>
            <person name="Ganguly P."/>
            <person name="Pangilinan J."/>
            <person name="Grigoriev I."/>
            <person name="Heitman J."/>
            <person name="Sanya K."/>
            <person name="Garre V."/>
        </authorList>
    </citation>
    <scope>NUCLEOTIDE SEQUENCE [LARGE SCALE GENOMIC DNA]</scope>
    <source>
        <strain evidence="3 4">MU402</strain>
    </source>
</reference>
<feature type="transmembrane region" description="Helical" evidence="2">
    <location>
        <begin position="128"/>
        <end position="148"/>
    </location>
</feature>
<feature type="transmembrane region" description="Helical" evidence="2">
    <location>
        <begin position="61"/>
        <end position="86"/>
    </location>
</feature>
<dbReference type="AlphaFoldDB" id="A0A8H4F7W4"/>
<gene>
    <name evidence="3" type="ORF">FB192DRAFT_1351747</name>
</gene>
<evidence type="ECO:0000313" key="3">
    <source>
        <dbReference type="EMBL" id="KAF1806658.1"/>
    </source>
</evidence>